<proteinExistence type="predicted"/>
<gene>
    <name evidence="1" type="ORF">NVV43_28380</name>
</gene>
<evidence type="ECO:0000313" key="1">
    <source>
        <dbReference type="EMBL" id="MCR6679377.1"/>
    </source>
</evidence>
<accession>A0AAW5N2S1</accession>
<sequence length="76" mass="8679">MNTGTVRLVDRRTRVVEVLGPEPPGSRRPTDRELLFDTYQSVMDRPQRIGFCFQADGRRAKFLVNEGSQGDQLLDL</sequence>
<dbReference type="Proteomes" id="UP001206878">
    <property type="component" value="Unassembled WGS sequence"/>
</dbReference>
<protein>
    <submittedName>
        <fullName evidence="1">Uncharacterized protein</fullName>
    </submittedName>
</protein>
<reference evidence="1" key="1">
    <citation type="submission" date="2022-07" db="EMBL/GenBank/DDBJ databases">
        <title>Diversity of ethanolamine utilization by human commensal Escherichia coli.</title>
        <authorList>
            <person name="Jubelin G."/>
        </authorList>
    </citation>
    <scope>NUCLEOTIDE SEQUENCE</scope>
    <source>
        <strain evidence="1">S1</strain>
    </source>
</reference>
<name>A0AAW5N2S1_9ESCH</name>
<organism evidence="1 2">
    <name type="scientific">Escherichia marmotae</name>
    <dbReference type="NCBI Taxonomy" id="1499973"/>
    <lineage>
        <taxon>Bacteria</taxon>
        <taxon>Pseudomonadati</taxon>
        <taxon>Pseudomonadota</taxon>
        <taxon>Gammaproteobacteria</taxon>
        <taxon>Enterobacterales</taxon>
        <taxon>Enterobacteriaceae</taxon>
        <taxon>Escherichia</taxon>
    </lineage>
</organism>
<dbReference type="AlphaFoldDB" id="A0AAW5N2S1"/>
<feature type="non-terminal residue" evidence="1">
    <location>
        <position position="76"/>
    </location>
</feature>
<dbReference type="EMBL" id="JANPXH010001193">
    <property type="protein sequence ID" value="MCR6679377.1"/>
    <property type="molecule type" value="Genomic_DNA"/>
</dbReference>
<comment type="caution">
    <text evidence="1">The sequence shown here is derived from an EMBL/GenBank/DDBJ whole genome shotgun (WGS) entry which is preliminary data.</text>
</comment>
<evidence type="ECO:0000313" key="2">
    <source>
        <dbReference type="Proteomes" id="UP001206878"/>
    </source>
</evidence>